<feature type="chain" id="PRO_5046468552" evidence="1">
    <location>
        <begin position="24"/>
        <end position="137"/>
    </location>
</feature>
<name>A0ABT4LMM4_9PROT</name>
<dbReference type="RefSeq" id="WP_269423386.1">
    <property type="nucleotide sequence ID" value="NZ_JAPWGY010000003.1"/>
</dbReference>
<comment type="caution">
    <text evidence="2">The sequence shown here is derived from an EMBL/GenBank/DDBJ whole genome shotgun (WGS) entry which is preliminary data.</text>
</comment>
<gene>
    <name evidence="2" type="ORF">O4H49_10545</name>
</gene>
<reference evidence="2" key="1">
    <citation type="submission" date="2022-12" db="EMBL/GenBank/DDBJ databases">
        <title>Bacterial isolates from different developmental stages of Nematostella vectensis.</title>
        <authorList>
            <person name="Fraune S."/>
        </authorList>
    </citation>
    <scope>NUCLEOTIDE SEQUENCE</scope>
    <source>
        <strain evidence="2">G21630-S1</strain>
    </source>
</reference>
<keyword evidence="1" id="KW-0732">Signal</keyword>
<keyword evidence="3" id="KW-1185">Reference proteome</keyword>
<dbReference type="EMBL" id="JAPWGY010000003">
    <property type="protein sequence ID" value="MCZ4281217.1"/>
    <property type="molecule type" value="Genomic_DNA"/>
</dbReference>
<organism evidence="2 3">
    <name type="scientific">Kiloniella laminariae</name>
    <dbReference type="NCBI Taxonomy" id="454162"/>
    <lineage>
        <taxon>Bacteria</taxon>
        <taxon>Pseudomonadati</taxon>
        <taxon>Pseudomonadota</taxon>
        <taxon>Alphaproteobacteria</taxon>
        <taxon>Rhodospirillales</taxon>
        <taxon>Kiloniellaceae</taxon>
        <taxon>Kiloniella</taxon>
    </lineage>
</organism>
<sequence>MKKILCLVTCSVLMLMHFYVAQADQVKFPVDWAKQIDGTYRGHLLSSGQKSEVSTTFKHTYGGGITGLYEFNDNGHKEEGTFTDCKPGEAGELFCDWKDKYGVGVLEVNFALSLDEFNGAWGEKKVDPEAYWNGKKQ</sequence>
<feature type="signal peptide" evidence="1">
    <location>
        <begin position="1"/>
        <end position="23"/>
    </location>
</feature>
<evidence type="ECO:0000256" key="1">
    <source>
        <dbReference type="SAM" id="SignalP"/>
    </source>
</evidence>
<accession>A0ABT4LMM4</accession>
<proteinExistence type="predicted"/>
<dbReference type="Proteomes" id="UP001069802">
    <property type="component" value="Unassembled WGS sequence"/>
</dbReference>
<protein>
    <submittedName>
        <fullName evidence="2">Uncharacterized protein</fullName>
    </submittedName>
</protein>
<evidence type="ECO:0000313" key="2">
    <source>
        <dbReference type="EMBL" id="MCZ4281217.1"/>
    </source>
</evidence>
<evidence type="ECO:0000313" key="3">
    <source>
        <dbReference type="Proteomes" id="UP001069802"/>
    </source>
</evidence>